<sequence>MAGSGLLGPDLAKTLPSRRQWVRSGGRQQWGTVSDGGRPCSTARYGQRWRRRADGDVQSGEARPAAGALLRRDWHRQCSGSTPQAADLASPTAAAAMAVGGGAGGRWKAAARALVRAAEAGLAASARSVATGGPMVRRRRR</sequence>
<organism evidence="2">
    <name type="scientific">Oryza sativa subsp. japonica</name>
    <name type="common">Rice</name>
    <dbReference type="NCBI Taxonomy" id="39947"/>
    <lineage>
        <taxon>Eukaryota</taxon>
        <taxon>Viridiplantae</taxon>
        <taxon>Streptophyta</taxon>
        <taxon>Embryophyta</taxon>
        <taxon>Tracheophyta</taxon>
        <taxon>Spermatophyta</taxon>
        <taxon>Magnoliopsida</taxon>
        <taxon>Liliopsida</taxon>
        <taxon>Poales</taxon>
        <taxon>Poaceae</taxon>
        <taxon>BOP clade</taxon>
        <taxon>Oryzoideae</taxon>
        <taxon>Oryzeae</taxon>
        <taxon>Oryzinae</taxon>
        <taxon>Oryza</taxon>
        <taxon>Oryza sativa</taxon>
    </lineage>
</organism>
<proteinExistence type="predicted"/>
<reference evidence="2" key="2">
    <citation type="submission" date="2003-05" db="EMBL/GenBank/DDBJ databases">
        <authorList>
            <person name="Buell C.R."/>
            <person name="Wing R.A."/>
            <person name="McCombie W.R."/>
            <person name="Messing J."/>
            <person name="Yuan Q."/>
            <person name="Ouyang S."/>
        </authorList>
    </citation>
    <scope>NUCLEOTIDE SEQUENCE</scope>
</reference>
<feature type="region of interest" description="Disordered" evidence="1">
    <location>
        <begin position="1"/>
        <end position="62"/>
    </location>
</feature>
<reference evidence="2" key="3">
    <citation type="submission" date="2006-07" db="EMBL/GenBank/DDBJ databases">
        <authorList>
            <person name="Buell R."/>
        </authorList>
    </citation>
    <scope>NUCLEOTIDE SEQUENCE</scope>
</reference>
<dbReference type="AlphaFoldDB" id="Q7G2Q0"/>
<protein>
    <submittedName>
        <fullName evidence="2">Uncharacterized protein</fullName>
    </submittedName>
</protein>
<name>Q7G2Q0_ORYSJ</name>
<gene>
    <name evidence="2" type="ordered locus">LOC_Os10g32420</name>
</gene>
<evidence type="ECO:0000313" key="2">
    <source>
        <dbReference type="EMBL" id="AAP54146.2"/>
    </source>
</evidence>
<evidence type="ECO:0000256" key="1">
    <source>
        <dbReference type="SAM" id="MobiDB-lite"/>
    </source>
</evidence>
<dbReference type="EMBL" id="DP000086">
    <property type="protein sequence ID" value="AAP54146.2"/>
    <property type="molecule type" value="Genomic_DNA"/>
</dbReference>
<reference evidence="2" key="1">
    <citation type="journal article" date="2003" name="Science">
        <title>In-depth view of structure, activity, and evolution of rice chromosome 10.</title>
        <authorList>
            <consortium name="Rice Chromosome 10 Sequencing Consortium"/>
        </authorList>
    </citation>
    <scope>NUCLEOTIDE SEQUENCE [LARGE SCALE GENOMIC DNA]</scope>
</reference>
<accession>Q7G2Q0</accession>